<evidence type="ECO:0000313" key="4">
    <source>
        <dbReference type="EMBL" id="EMT53758.1"/>
    </source>
</evidence>
<dbReference type="InterPro" id="IPR052580">
    <property type="entry name" value="Lipid_Hydrolase"/>
</dbReference>
<dbReference type="OrthoDB" id="9770965at2"/>
<comment type="caution">
    <text evidence="4">The sequence shown here is derived from an EMBL/GenBank/DDBJ whole genome shotgun (WGS) entry which is preliminary data.</text>
</comment>
<dbReference type="PROSITE" id="PS51635">
    <property type="entry name" value="PNPLA"/>
    <property type="match status" value="1"/>
</dbReference>
<evidence type="ECO:0000259" key="3">
    <source>
        <dbReference type="PROSITE" id="PS51635"/>
    </source>
</evidence>
<dbReference type="PANTHER" id="PTHR46394">
    <property type="entry name" value="ANNEXIN"/>
    <property type="match status" value="1"/>
</dbReference>
<keyword evidence="1 2" id="KW-0443">Lipid metabolism</keyword>
<feature type="active site" description="Nucleophile" evidence="2">
    <location>
        <position position="38"/>
    </location>
</feature>
<accession>M8DJH9</accession>
<feature type="short sequence motif" description="GXGXXG" evidence="2">
    <location>
        <begin position="9"/>
        <end position="14"/>
    </location>
</feature>
<gene>
    <name evidence="4" type="ORF">I532_07080</name>
</gene>
<dbReference type="PANTHER" id="PTHR46394:SF1">
    <property type="entry name" value="PNPLA DOMAIN-CONTAINING PROTEIN"/>
    <property type="match status" value="1"/>
</dbReference>
<dbReference type="GeneID" id="89500270"/>
<dbReference type="InterPro" id="IPR016035">
    <property type="entry name" value="Acyl_Trfase/lysoPLipase"/>
</dbReference>
<dbReference type="Pfam" id="PF01734">
    <property type="entry name" value="Patatin"/>
    <property type="match status" value="1"/>
</dbReference>
<feature type="short sequence motif" description="GXSXG" evidence="2">
    <location>
        <begin position="36"/>
        <end position="40"/>
    </location>
</feature>
<evidence type="ECO:0000256" key="2">
    <source>
        <dbReference type="PROSITE-ProRule" id="PRU01161"/>
    </source>
</evidence>
<dbReference type="SUPFAM" id="SSF52151">
    <property type="entry name" value="FabD/lysophospholipase-like"/>
    <property type="match status" value="1"/>
</dbReference>
<keyword evidence="5" id="KW-1185">Reference proteome</keyword>
<feature type="short sequence motif" description="DGA/G" evidence="2">
    <location>
        <begin position="183"/>
        <end position="185"/>
    </location>
</feature>
<reference evidence="4 5" key="1">
    <citation type="submission" date="2013-03" db="EMBL/GenBank/DDBJ databases">
        <title>Assembly of a new bacterial strain Brevibacillus borstelensis AK1.</title>
        <authorList>
            <person name="Rajan I."/>
            <person name="PoliReddy D."/>
            <person name="Sugumar T."/>
            <person name="Rathinam K."/>
            <person name="Alqarawi S."/>
            <person name="Khalil A.B."/>
            <person name="Sivakumar N."/>
        </authorList>
    </citation>
    <scope>NUCLEOTIDE SEQUENCE [LARGE SCALE GENOMIC DNA]</scope>
    <source>
        <strain evidence="4 5">AK1</strain>
    </source>
</reference>
<protein>
    <recommendedName>
        <fullName evidence="3">PNPLA domain-containing protein</fullName>
    </recommendedName>
</protein>
<organism evidence="4 5">
    <name type="scientific">Brevibacillus borstelensis AK1</name>
    <dbReference type="NCBI Taxonomy" id="1300222"/>
    <lineage>
        <taxon>Bacteria</taxon>
        <taxon>Bacillati</taxon>
        <taxon>Bacillota</taxon>
        <taxon>Bacilli</taxon>
        <taxon>Bacillales</taxon>
        <taxon>Paenibacillaceae</taxon>
        <taxon>Brevibacillus</taxon>
    </lineage>
</organism>
<evidence type="ECO:0000313" key="5">
    <source>
        <dbReference type="Proteomes" id="UP000012081"/>
    </source>
</evidence>
<dbReference type="GO" id="GO:0016787">
    <property type="term" value="F:hydrolase activity"/>
    <property type="evidence" value="ECO:0007669"/>
    <property type="project" value="UniProtKB-UniRule"/>
</dbReference>
<dbReference type="EMBL" id="APBN01000002">
    <property type="protein sequence ID" value="EMT53758.1"/>
    <property type="molecule type" value="Genomic_DNA"/>
</dbReference>
<dbReference type="GO" id="GO:0016042">
    <property type="term" value="P:lipid catabolic process"/>
    <property type="evidence" value="ECO:0007669"/>
    <property type="project" value="UniProtKB-UniRule"/>
</dbReference>
<evidence type="ECO:0000256" key="1">
    <source>
        <dbReference type="ARBA" id="ARBA00023098"/>
    </source>
</evidence>
<dbReference type="STRING" id="1300222.I532_07080"/>
<keyword evidence="2" id="KW-0378">Hydrolase</keyword>
<feature type="active site" description="Proton acceptor" evidence="2">
    <location>
        <position position="183"/>
    </location>
</feature>
<dbReference type="Proteomes" id="UP000012081">
    <property type="component" value="Unassembled WGS sequence"/>
</dbReference>
<dbReference type="PATRIC" id="fig|1300222.3.peg.1451"/>
<keyword evidence="2" id="KW-0442">Lipid degradation</keyword>
<dbReference type="CDD" id="cd07207">
    <property type="entry name" value="Pat_ExoU_VipD_like"/>
    <property type="match status" value="1"/>
</dbReference>
<feature type="domain" description="PNPLA" evidence="3">
    <location>
        <begin position="5"/>
        <end position="196"/>
    </location>
</feature>
<dbReference type="InterPro" id="IPR002641">
    <property type="entry name" value="PNPLA_dom"/>
</dbReference>
<sequence length="314" mass="35804">MKADAVFEGGGVKGIAFIGALQVMEEHGFVWERLAGTSAGSIVAALLSAGYTSRELRPIFEKLDYLFFLERRGLGRLPIVGPLYELLFREGIYRTDRLERFIDDLLRQKGIRTFGDLPKDKLRIIASDITGGKMLILPEDLSHFDIVPERFSIARAVRMSSSIPFFFQPTRLTKDGEVHLIVDGALLSNYPVWLFDVPGVPLWPTIGFRLHDSKVDREAYRIRGLFSFSKQLIATMLDAHDRLYVDRAQALRTVFINTLGVRTTQFQLSKELRNRLYESGLQSATRFLEQWSFEQYVEVFQKGTPPTDKTGYLV</sequence>
<dbReference type="RefSeq" id="WP_003387290.1">
    <property type="nucleotide sequence ID" value="NZ_APBN01000002.1"/>
</dbReference>
<proteinExistence type="predicted"/>
<name>M8DJH9_9BACL</name>
<dbReference type="Gene3D" id="3.40.1090.10">
    <property type="entry name" value="Cytosolic phospholipase A2 catalytic domain"/>
    <property type="match status" value="2"/>
</dbReference>
<dbReference type="AlphaFoldDB" id="M8DJH9"/>